<sequence length="98" mass="11249">MNPLLSLALHASFYAKRHIREKQRMGRALTMRGEGRKLVCQCPQYAIQRHQRKLSTLQSHIHSPAFRGHGHTAKCLMKPTPSRIDKAARSIEQPFGDY</sequence>
<dbReference type="AlphaFoldDB" id="A0AAW1YXU4"/>
<evidence type="ECO:0000313" key="2">
    <source>
        <dbReference type="Proteomes" id="UP001479290"/>
    </source>
</evidence>
<keyword evidence="2" id="KW-1185">Reference proteome</keyword>
<proteinExistence type="predicted"/>
<organism evidence="1 2">
    <name type="scientific">Culter alburnus</name>
    <name type="common">Topmouth culter</name>
    <dbReference type="NCBI Taxonomy" id="194366"/>
    <lineage>
        <taxon>Eukaryota</taxon>
        <taxon>Metazoa</taxon>
        <taxon>Chordata</taxon>
        <taxon>Craniata</taxon>
        <taxon>Vertebrata</taxon>
        <taxon>Euteleostomi</taxon>
        <taxon>Actinopterygii</taxon>
        <taxon>Neopterygii</taxon>
        <taxon>Teleostei</taxon>
        <taxon>Ostariophysi</taxon>
        <taxon>Cypriniformes</taxon>
        <taxon>Xenocyprididae</taxon>
        <taxon>Xenocypridinae</taxon>
        <taxon>Culter</taxon>
    </lineage>
</organism>
<protein>
    <submittedName>
        <fullName evidence="1">Uncharacterized protein</fullName>
    </submittedName>
</protein>
<name>A0AAW1YXU4_CULAL</name>
<dbReference type="EMBL" id="JAWDJR010000022">
    <property type="protein sequence ID" value="KAK9953994.1"/>
    <property type="molecule type" value="Genomic_DNA"/>
</dbReference>
<comment type="caution">
    <text evidence="1">The sequence shown here is derived from an EMBL/GenBank/DDBJ whole genome shotgun (WGS) entry which is preliminary data.</text>
</comment>
<reference evidence="1 2" key="1">
    <citation type="submission" date="2024-05" db="EMBL/GenBank/DDBJ databases">
        <title>A high-quality chromosomal-level genome assembly of Topmouth culter (Culter alburnus).</title>
        <authorList>
            <person name="Zhao H."/>
        </authorList>
    </citation>
    <scope>NUCLEOTIDE SEQUENCE [LARGE SCALE GENOMIC DNA]</scope>
    <source>
        <strain evidence="1">CATC2023</strain>
        <tissue evidence="1">Muscle</tissue>
    </source>
</reference>
<gene>
    <name evidence="1" type="ORF">ABG768_016105</name>
</gene>
<evidence type="ECO:0000313" key="1">
    <source>
        <dbReference type="EMBL" id="KAK9953994.1"/>
    </source>
</evidence>
<accession>A0AAW1YXU4</accession>
<dbReference type="Proteomes" id="UP001479290">
    <property type="component" value="Unassembled WGS sequence"/>
</dbReference>